<dbReference type="Pfam" id="PF00002">
    <property type="entry name" value="7tm_2"/>
    <property type="match status" value="1"/>
</dbReference>
<organism evidence="7 8">
    <name type="scientific">Priapulus caudatus</name>
    <name type="common">Priapulid worm</name>
    <dbReference type="NCBI Taxonomy" id="37621"/>
    <lineage>
        <taxon>Eukaryota</taxon>
        <taxon>Metazoa</taxon>
        <taxon>Ecdysozoa</taxon>
        <taxon>Scalidophora</taxon>
        <taxon>Priapulida</taxon>
        <taxon>Priapulimorpha</taxon>
        <taxon>Priapulimorphida</taxon>
        <taxon>Priapulidae</taxon>
        <taxon>Priapulus</taxon>
    </lineage>
</organism>
<dbReference type="PANTHER" id="PTHR45620:SF42">
    <property type="entry name" value="G-PROTEIN COUPLED RECEPTOR SEB-2"/>
    <property type="match status" value="1"/>
</dbReference>
<dbReference type="Proteomes" id="UP000695022">
    <property type="component" value="Unplaced"/>
</dbReference>
<evidence type="ECO:0000313" key="7">
    <source>
        <dbReference type="Proteomes" id="UP000695022"/>
    </source>
</evidence>
<accession>A0ABM1F6N5</accession>
<evidence type="ECO:0000256" key="3">
    <source>
        <dbReference type="ARBA" id="ARBA00022989"/>
    </source>
</evidence>
<feature type="non-terminal residue" evidence="8">
    <location>
        <position position="97"/>
    </location>
</feature>
<dbReference type="InterPro" id="IPR000832">
    <property type="entry name" value="GPCR_2_secretin-like"/>
</dbReference>
<comment type="subcellular location">
    <subcellularLocation>
        <location evidence="1">Membrane</location>
        <topology evidence="1">Multi-pass membrane protein</topology>
    </subcellularLocation>
</comment>
<evidence type="ECO:0000256" key="5">
    <source>
        <dbReference type="SAM" id="Phobius"/>
    </source>
</evidence>
<feature type="transmembrane region" description="Helical" evidence="5">
    <location>
        <begin position="12"/>
        <end position="32"/>
    </location>
</feature>
<dbReference type="RefSeq" id="XP_014680106.1">
    <property type="nucleotide sequence ID" value="XM_014824620.1"/>
</dbReference>
<keyword evidence="7" id="KW-1185">Reference proteome</keyword>
<keyword evidence="4 5" id="KW-0472">Membrane</keyword>
<protein>
    <submittedName>
        <fullName evidence="8">Calcitonin gene-related peptide type 1 receptor-like</fullName>
    </submittedName>
</protein>
<proteinExistence type="predicted"/>
<gene>
    <name evidence="8" type="primary">LOC106820061</name>
</gene>
<evidence type="ECO:0000256" key="4">
    <source>
        <dbReference type="ARBA" id="ARBA00023136"/>
    </source>
</evidence>
<dbReference type="PANTHER" id="PTHR45620">
    <property type="entry name" value="PDF RECEPTOR-LIKE PROTEIN-RELATED"/>
    <property type="match status" value="1"/>
</dbReference>
<sequence>QLQCHRITLHKNLFFSFVCSGVTIIAYETVIMHDTITSPDPIKDRNKAGCKIIMILSKYFRITNYMWMFCEGYYLHKLIASAFHEQKNLVVFYLIGW</sequence>
<evidence type="ECO:0000313" key="8">
    <source>
        <dbReference type="RefSeq" id="XP_014680106.1"/>
    </source>
</evidence>
<dbReference type="InterPro" id="IPR050332">
    <property type="entry name" value="GPCR_2"/>
</dbReference>
<name>A0ABM1F6N5_PRICU</name>
<reference evidence="8" key="1">
    <citation type="submission" date="2025-08" db="UniProtKB">
        <authorList>
            <consortium name="RefSeq"/>
        </authorList>
    </citation>
    <scope>IDENTIFICATION</scope>
</reference>
<dbReference type="Gene3D" id="1.20.1070.10">
    <property type="entry name" value="Rhodopsin 7-helix transmembrane proteins"/>
    <property type="match status" value="1"/>
</dbReference>
<dbReference type="PROSITE" id="PS50261">
    <property type="entry name" value="G_PROTEIN_RECEP_F2_4"/>
    <property type="match status" value="1"/>
</dbReference>
<keyword evidence="2 5" id="KW-0812">Transmembrane</keyword>
<dbReference type="InterPro" id="IPR017981">
    <property type="entry name" value="GPCR_2-like_7TM"/>
</dbReference>
<dbReference type="PRINTS" id="PR00249">
    <property type="entry name" value="GPCRSECRETIN"/>
</dbReference>
<keyword evidence="3 5" id="KW-1133">Transmembrane helix</keyword>
<evidence type="ECO:0000259" key="6">
    <source>
        <dbReference type="PROSITE" id="PS50261"/>
    </source>
</evidence>
<evidence type="ECO:0000256" key="2">
    <source>
        <dbReference type="ARBA" id="ARBA00022692"/>
    </source>
</evidence>
<dbReference type="GeneID" id="106820061"/>
<feature type="domain" description="G-protein coupled receptors family 2 profile 2" evidence="6">
    <location>
        <begin position="1"/>
        <end position="97"/>
    </location>
</feature>
<evidence type="ECO:0000256" key="1">
    <source>
        <dbReference type="ARBA" id="ARBA00004141"/>
    </source>
</evidence>
<feature type="non-terminal residue" evidence="8">
    <location>
        <position position="1"/>
    </location>
</feature>